<keyword evidence="8" id="KW-1185">Reference proteome</keyword>
<name>A0A1I0QW59_9FIRM</name>
<keyword evidence="2" id="KW-0680">Restriction system</keyword>
<keyword evidence="3" id="KW-0238">DNA-binding</keyword>
<proteinExistence type="inferred from homology"/>
<dbReference type="AlphaFoldDB" id="A0A1I0QW59"/>
<keyword evidence="5" id="KW-0175">Coiled coil</keyword>
<organism evidence="7 8">
    <name type="scientific">[Clostridium] fimetarium</name>
    <dbReference type="NCBI Taxonomy" id="99656"/>
    <lineage>
        <taxon>Bacteria</taxon>
        <taxon>Bacillati</taxon>
        <taxon>Bacillota</taxon>
        <taxon>Clostridia</taxon>
        <taxon>Lachnospirales</taxon>
        <taxon>Lachnospiraceae</taxon>
    </lineage>
</organism>
<dbReference type="OrthoDB" id="9811611at2"/>
<sequence length="458" mass="52300">MAKKVKVLKEMMEQALISEEKQLYEIPMNWCWVKFGCLAEDMADGPFGSNLKREHYTDKKEVRIIQLSNIGENGWKDKNTKYTTYEHAKTISRSMVKSGEIVIAKMMPAGRAIKVPNEENAYILSSDSVKFVPKKLLNKDYLLYAINSNFFRNQVSAETQGITRARTSIGKMKTYAFPLPPLEEQKRIIEQIENLFSKLDEASLLINEIEESYFTTKAAILNKAFSGVITKKWREKSNIHEIAWDEHKLVEYVDTQYGYTEVSTNEEIGPHYLRITDIQDGKVNWNSVPHCKIEDTQYEKYCISSNDIVVARTGATTGKSFLIEDVENAVFASYLIRITIKTGMELLPQYLYLFMQSQKYWSQITDFSQGTAQPGVNANKLKELIIPVPSIEEQKQVVIELNIILGKLDSGIEGIHSLNNIKLIKKSILAKAFRGQLSTTDLSEESSIELLKEILKTE</sequence>
<feature type="coiled-coil region" evidence="5">
    <location>
        <begin position="182"/>
        <end position="212"/>
    </location>
</feature>
<dbReference type="InterPro" id="IPR000055">
    <property type="entry name" value="Restrct_endonuc_typeI_TRD"/>
</dbReference>
<evidence type="ECO:0000256" key="2">
    <source>
        <dbReference type="ARBA" id="ARBA00022747"/>
    </source>
</evidence>
<evidence type="ECO:0000259" key="6">
    <source>
        <dbReference type="Pfam" id="PF01420"/>
    </source>
</evidence>
<dbReference type="EMBL" id="FOJI01000009">
    <property type="protein sequence ID" value="SEW31539.1"/>
    <property type="molecule type" value="Genomic_DNA"/>
</dbReference>
<evidence type="ECO:0000256" key="5">
    <source>
        <dbReference type="SAM" id="Coils"/>
    </source>
</evidence>
<protein>
    <submittedName>
        <fullName evidence="7">Type I restriction enzyme, S subunit</fullName>
    </submittedName>
</protein>
<dbReference type="STRING" id="99656.SAMN05421659_109158"/>
<dbReference type="RefSeq" id="WP_092454537.1">
    <property type="nucleotide sequence ID" value="NZ_FOJI01000009.1"/>
</dbReference>
<dbReference type="PANTHER" id="PTHR43140">
    <property type="entry name" value="TYPE-1 RESTRICTION ENZYME ECOKI SPECIFICITY PROTEIN"/>
    <property type="match status" value="1"/>
</dbReference>
<feature type="domain" description="Type I restriction modification DNA specificity" evidence="6">
    <location>
        <begin position="71"/>
        <end position="210"/>
    </location>
</feature>
<dbReference type="Pfam" id="PF01420">
    <property type="entry name" value="Methylase_S"/>
    <property type="match status" value="2"/>
</dbReference>
<accession>A0A1I0QW59</accession>
<comment type="subunit">
    <text evidence="4">The methyltransferase is composed of M and S polypeptides.</text>
</comment>
<comment type="similarity">
    <text evidence="1">Belongs to the type-I restriction system S methylase family.</text>
</comment>
<dbReference type="Gene3D" id="3.90.220.20">
    <property type="entry name" value="DNA methylase specificity domains"/>
    <property type="match status" value="2"/>
</dbReference>
<dbReference type="InterPro" id="IPR051212">
    <property type="entry name" value="Type-I_RE_S_subunit"/>
</dbReference>
<evidence type="ECO:0000256" key="4">
    <source>
        <dbReference type="ARBA" id="ARBA00038652"/>
    </source>
</evidence>
<dbReference type="GO" id="GO:0009307">
    <property type="term" value="P:DNA restriction-modification system"/>
    <property type="evidence" value="ECO:0007669"/>
    <property type="project" value="UniProtKB-KW"/>
</dbReference>
<feature type="domain" description="Type I restriction modification DNA specificity" evidence="6">
    <location>
        <begin position="297"/>
        <end position="401"/>
    </location>
</feature>
<dbReference type="PANTHER" id="PTHR43140:SF1">
    <property type="entry name" value="TYPE I RESTRICTION ENZYME ECOKI SPECIFICITY SUBUNIT"/>
    <property type="match status" value="1"/>
</dbReference>
<reference evidence="7 8" key="1">
    <citation type="submission" date="2016-10" db="EMBL/GenBank/DDBJ databases">
        <authorList>
            <person name="de Groot N.N."/>
        </authorList>
    </citation>
    <scope>NUCLEOTIDE SEQUENCE [LARGE SCALE GENOMIC DNA]</scope>
    <source>
        <strain evidence="7 8">DSM 9179</strain>
    </source>
</reference>
<evidence type="ECO:0000313" key="7">
    <source>
        <dbReference type="EMBL" id="SEW31539.1"/>
    </source>
</evidence>
<dbReference type="Proteomes" id="UP000199701">
    <property type="component" value="Unassembled WGS sequence"/>
</dbReference>
<dbReference type="GO" id="GO:0003677">
    <property type="term" value="F:DNA binding"/>
    <property type="evidence" value="ECO:0007669"/>
    <property type="project" value="UniProtKB-KW"/>
</dbReference>
<evidence type="ECO:0000256" key="1">
    <source>
        <dbReference type="ARBA" id="ARBA00010923"/>
    </source>
</evidence>
<dbReference type="CDD" id="cd17521">
    <property type="entry name" value="RMtype1_S_Sau13435ORF2165P_TRD2-CR2_like"/>
    <property type="match status" value="1"/>
</dbReference>
<gene>
    <name evidence="7" type="ORF">SAMN05421659_109158</name>
</gene>
<dbReference type="SUPFAM" id="SSF116734">
    <property type="entry name" value="DNA methylase specificity domain"/>
    <property type="match status" value="2"/>
</dbReference>
<evidence type="ECO:0000256" key="3">
    <source>
        <dbReference type="ARBA" id="ARBA00023125"/>
    </source>
</evidence>
<evidence type="ECO:0000313" key="8">
    <source>
        <dbReference type="Proteomes" id="UP000199701"/>
    </source>
</evidence>
<dbReference type="InterPro" id="IPR044946">
    <property type="entry name" value="Restrct_endonuc_typeI_TRD_sf"/>
</dbReference>